<proteinExistence type="predicted"/>
<dbReference type="EMBL" id="LKTM01000013">
    <property type="protein sequence ID" value="KQH80703.1"/>
    <property type="molecule type" value="Genomic_DNA"/>
</dbReference>
<name>A0A0Q2MLT0_MYCGO</name>
<sequence length="100" mass="10319">MAVRRDLRGGSTTPKTLTTAAMAHITAGNIKPACGPSSASSGITKAPRAIPSGWAVCRKPIARPRCSGGNHPDTNRPPAVLQLAAAIPPRNRKTPISTSE</sequence>
<comment type="caution">
    <text evidence="1">The sequence shown here is derived from an EMBL/GenBank/DDBJ whole genome shotgun (WGS) entry which is preliminary data.</text>
</comment>
<protein>
    <submittedName>
        <fullName evidence="1">Uncharacterized protein</fullName>
    </submittedName>
</protein>
<reference evidence="1 2" key="1">
    <citation type="submission" date="2015-10" db="EMBL/GenBank/DDBJ databases">
        <title>Mycobacterium gordonae draft genome assembly.</title>
        <authorList>
            <person name="Ustinova V."/>
            <person name="Smirnova T."/>
            <person name="Blagodatskikh K."/>
            <person name="Varlamov D."/>
            <person name="Larionova E."/>
            <person name="Chernousova L."/>
        </authorList>
    </citation>
    <scope>NUCLEOTIDE SEQUENCE [LARGE SCALE GENOMIC DNA]</scope>
    <source>
        <strain evidence="1 2">CTRI 14-8773</strain>
    </source>
</reference>
<accession>A0A0Q2MLT0</accession>
<evidence type="ECO:0000313" key="1">
    <source>
        <dbReference type="EMBL" id="KQH80703.1"/>
    </source>
</evidence>
<dbReference type="AlphaFoldDB" id="A0A0Q2MLT0"/>
<dbReference type="Proteomes" id="UP000051677">
    <property type="component" value="Unassembled WGS sequence"/>
</dbReference>
<evidence type="ECO:0000313" key="2">
    <source>
        <dbReference type="Proteomes" id="UP000051677"/>
    </source>
</evidence>
<gene>
    <name evidence="1" type="ORF">AO501_16420</name>
</gene>
<organism evidence="1 2">
    <name type="scientific">Mycobacterium gordonae</name>
    <dbReference type="NCBI Taxonomy" id="1778"/>
    <lineage>
        <taxon>Bacteria</taxon>
        <taxon>Bacillati</taxon>
        <taxon>Actinomycetota</taxon>
        <taxon>Actinomycetes</taxon>
        <taxon>Mycobacteriales</taxon>
        <taxon>Mycobacteriaceae</taxon>
        <taxon>Mycobacterium</taxon>
    </lineage>
</organism>